<dbReference type="AlphaFoldDB" id="A0A9N9ENQ7"/>
<sequence>FVLLSNGFRPTIYDSILLGNNEADIIEIFAVMDYSTCLKLCEFHVVKSHAMDYSIS</sequence>
<evidence type="ECO:0000313" key="2">
    <source>
        <dbReference type="Proteomes" id="UP000789831"/>
    </source>
</evidence>
<comment type="caution">
    <text evidence="1">The sequence shown here is derived from an EMBL/GenBank/DDBJ whole genome shotgun (WGS) entry which is preliminary data.</text>
</comment>
<feature type="non-terminal residue" evidence="1">
    <location>
        <position position="1"/>
    </location>
</feature>
<accession>A0A9N9ENQ7</accession>
<proteinExistence type="predicted"/>
<dbReference type="EMBL" id="CAJVPL010013342">
    <property type="protein sequence ID" value="CAG8688415.1"/>
    <property type="molecule type" value="Genomic_DNA"/>
</dbReference>
<name>A0A9N9ENQ7_9GLOM</name>
<evidence type="ECO:0000313" key="1">
    <source>
        <dbReference type="EMBL" id="CAG8688415.1"/>
    </source>
</evidence>
<protein>
    <submittedName>
        <fullName evidence="1">13185_t:CDS:1</fullName>
    </submittedName>
</protein>
<gene>
    <name evidence="1" type="ORF">AGERDE_LOCUS13012</name>
</gene>
<organism evidence="1 2">
    <name type="scientific">Ambispora gerdemannii</name>
    <dbReference type="NCBI Taxonomy" id="144530"/>
    <lineage>
        <taxon>Eukaryota</taxon>
        <taxon>Fungi</taxon>
        <taxon>Fungi incertae sedis</taxon>
        <taxon>Mucoromycota</taxon>
        <taxon>Glomeromycotina</taxon>
        <taxon>Glomeromycetes</taxon>
        <taxon>Archaeosporales</taxon>
        <taxon>Ambisporaceae</taxon>
        <taxon>Ambispora</taxon>
    </lineage>
</organism>
<reference evidence="1" key="1">
    <citation type="submission" date="2021-06" db="EMBL/GenBank/DDBJ databases">
        <authorList>
            <person name="Kallberg Y."/>
            <person name="Tangrot J."/>
            <person name="Rosling A."/>
        </authorList>
    </citation>
    <scope>NUCLEOTIDE SEQUENCE</scope>
    <source>
        <strain evidence="1">MT106</strain>
    </source>
</reference>
<keyword evidence="2" id="KW-1185">Reference proteome</keyword>
<dbReference type="Proteomes" id="UP000789831">
    <property type="component" value="Unassembled WGS sequence"/>
</dbReference>